<evidence type="ECO:0000256" key="1">
    <source>
        <dbReference type="SAM" id="MobiDB-lite"/>
    </source>
</evidence>
<keyword evidence="2" id="KW-1133">Transmembrane helix</keyword>
<gene>
    <name evidence="3" type="ORF">KP79_PYT10918</name>
</gene>
<dbReference type="GO" id="GO:0016020">
    <property type="term" value="C:membrane"/>
    <property type="evidence" value="ECO:0007669"/>
    <property type="project" value="TreeGrafter"/>
</dbReference>
<dbReference type="PANTHER" id="PTHR21780">
    <property type="entry name" value="TRANSMEMBRANE PROTEIN 209"/>
    <property type="match status" value="1"/>
</dbReference>
<dbReference type="OrthoDB" id="509821at2759"/>
<proteinExistence type="predicted"/>
<dbReference type="STRING" id="6573.A0A210R020"/>
<dbReference type="AlphaFoldDB" id="A0A210R020"/>
<keyword evidence="4" id="KW-1185">Reference proteome</keyword>
<dbReference type="InterPro" id="IPR019176">
    <property type="entry name" value="Cytochrome_B561-rel"/>
</dbReference>
<dbReference type="EMBL" id="NEDP02001128">
    <property type="protein sequence ID" value="OWF54245.1"/>
    <property type="molecule type" value="Genomic_DNA"/>
</dbReference>
<evidence type="ECO:0000313" key="4">
    <source>
        <dbReference type="Proteomes" id="UP000242188"/>
    </source>
</evidence>
<sequence>MVIGNITDPVVDKAWRKRRSWKKSRQSLFWFGVNLLLSLLLYYELNFNTIGSCFEVTHPLLWYTECALALVFLFNTLANLMVYIRPYLMPSTVEVTVSQKKLLGVRETELGFRVSPTKSPSSVSSEGSLIFASTPSGQSSFSSGGSPRSVGHITPTNIGAYPGHMSFGIPSPSVSFGSYGSPSTTYDRMPVQNLSSLSVGPNASFGSHNASLSPGMSYSHNQSYSPGLAFSSQGLNLSQGSGLHSSLEGSGLRSRHSLSSSFRHSPVMSYDQGQITDQHSLTQFLKEQEEKDAKKALSSPDATNTGSTSFWSYGRSAMDYTHVLRKYMYQLATRSPQSNTARNNDNDVSSSYGGDDVWSKRGVTEDDLYLWTERLRKWICQTVVSRLAMEITNANAKLRRIGSEDTEIGEVSVSTLKQLALTKGPLLPTLNTIVPYLDISSNQEYLVRRILELGKDGCMSEFSWHGGGCYGKAWGEHLPTDAGIVMHLMCTYLDSRLPPQPKYPDGRTFTTQFFVKTPDKPIHFCSRRVSLGASGVNMLWIFS</sequence>
<dbReference type="Proteomes" id="UP000242188">
    <property type="component" value="Unassembled WGS sequence"/>
</dbReference>
<name>A0A210R020_MIZYE</name>
<feature type="region of interest" description="Disordered" evidence="1">
    <location>
        <begin position="335"/>
        <end position="356"/>
    </location>
</feature>
<feature type="transmembrane region" description="Helical" evidence="2">
    <location>
        <begin position="27"/>
        <end position="45"/>
    </location>
</feature>
<organism evidence="3 4">
    <name type="scientific">Mizuhopecten yessoensis</name>
    <name type="common">Japanese scallop</name>
    <name type="synonym">Patinopecten yessoensis</name>
    <dbReference type="NCBI Taxonomy" id="6573"/>
    <lineage>
        <taxon>Eukaryota</taxon>
        <taxon>Metazoa</taxon>
        <taxon>Spiralia</taxon>
        <taxon>Lophotrochozoa</taxon>
        <taxon>Mollusca</taxon>
        <taxon>Bivalvia</taxon>
        <taxon>Autobranchia</taxon>
        <taxon>Pteriomorphia</taxon>
        <taxon>Pectinida</taxon>
        <taxon>Pectinoidea</taxon>
        <taxon>Pectinidae</taxon>
        <taxon>Mizuhopecten</taxon>
    </lineage>
</organism>
<feature type="transmembrane region" description="Helical" evidence="2">
    <location>
        <begin position="60"/>
        <end position="84"/>
    </location>
</feature>
<keyword evidence="2 3" id="KW-0812">Transmembrane</keyword>
<evidence type="ECO:0000256" key="2">
    <source>
        <dbReference type="SAM" id="Phobius"/>
    </source>
</evidence>
<dbReference type="Pfam" id="PF09786">
    <property type="entry name" value="CytochromB561_N"/>
    <property type="match status" value="1"/>
</dbReference>
<evidence type="ECO:0000313" key="3">
    <source>
        <dbReference type="EMBL" id="OWF54245.1"/>
    </source>
</evidence>
<dbReference type="PANTHER" id="PTHR21780:SF0">
    <property type="entry name" value="TRANSMEMBRANE PROTEIN 209"/>
    <property type="match status" value="1"/>
</dbReference>
<protein>
    <submittedName>
        <fullName evidence="3">Transmembrane protein 209</fullName>
    </submittedName>
</protein>
<comment type="caution">
    <text evidence="3">The sequence shown here is derived from an EMBL/GenBank/DDBJ whole genome shotgun (WGS) entry which is preliminary data.</text>
</comment>
<keyword evidence="2" id="KW-0472">Membrane</keyword>
<accession>A0A210R020</accession>
<feature type="compositionally biased region" description="Polar residues" evidence="1">
    <location>
        <begin position="335"/>
        <end position="352"/>
    </location>
</feature>
<reference evidence="3 4" key="1">
    <citation type="journal article" date="2017" name="Nat. Ecol. Evol.">
        <title>Scallop genome provides insights into evolution of bilaterian karyotype and development.</title>
        <authorList>
            <person name="Wang S."/>
            <person name="Zhang J."/>
            <person name="Jiao W."/>
            <person name="Li J."/>
            <person name="Xun X."/>
            <person name="Sun Y."/>
            <person name="Guo X."/>
            <person name="Huan P."/>
            <person name="Dong B."/>
            <person name="Zhang L."/>
            <person name="Hu X."/>
            <person name="Sun X."/>
            <person name="Wang J."/>
            <person name="Zhao C."/>
            <person name="Wang Y."/>
            <person name="Wang D."/>
            <person name="Huang X."/>
            <person name="Wang R."/>
            <person name="Lv J."/>
            <person name="Li Y."/>
            <person name="Zhang Z."/>
            <person name="Liu B."/>
            <person name="Lu W."/>
            <person name="Hui Y."/>
            <person name="Liang J."/>
            <person name="Zhou Z."/>
            <person name="Hou R."/>
            <person name="Li X."/>
            <person name="Liu Y."/>
            <person name="Li H."/>
            <person name="Ning X."/>
            <person name="Lin Y."/>
            <person name="Zhao L."/>
            <person name="Xing Q."/>
            <person name="Dou J."/>
            <person name="Li Y."/>
            <person name="Mao J."/>
            <person name="Guo H."/>
            <person name="Dou H."/>
            <person name="Li T."/>
            <person name="Mu C."/>
            <person name="Jiang W."/>
            <person name="Fu Q."/>
            <person name="Fu X."/>
            <person name="Miao Y."/>
            <person name="Liu J."/>
            <person name="Yu Q."/>
            <person name="Li R."/>
            <person name="Liao H."/>
            <person name="Li X."/>
            <person name="Kong Y."/>
            <person name="Jiang Z."/>
            <person name="Chourrout D."/>
            <person name="Li R."/>
            <person name="Bao Z."/>
        </authorList>
    </citation>
    <scope>NUCLEOTIDE SEQUENCE [LARGE SCALE GENOMIC DNA]</scope>
    <source>
        <strain evidence="3 4">PY_sf001</strain>
    </source>
</reference>